<dbReference type="EMBL" id="UINC01094227">
    <property type="protein sequence ID" value="SVC49291.1"/>
    <property type="molecule type" value="Genomic_DNA"/>
</dbReference>
<dbReference type="AlphaFoldDB" id="A0A382MPN3"/>
<proteinExistence type="predicted"/>
<evidence type="ECO:0000313" key="1">
    <source>
        <dbReference type="EMBL" id="SVC49291.1"/>
    </source>
</evidence>
<organism evidence="1">
    <name type="scientific">marine metagenome</name>
    <dbReference type="NCBI Taxonomy" id="408172"/>
    <lineage>
        <taxon>unclassified sequences</taxon>
        <taxon>metagenomes</taxon>
        <taxon>ecological metagenomes</taxon>
    </lineage>
</organism>
<reference evidence="1" key="1">
    <citation type="submission" date="2018-05" db="EMBL/GenBank/DDBJ databases">
        <authorList>
            <person name="Lanie J.A."/>
            <person name="Ng W.-L."/>
            <person name="Kazmierczak K.M."/>
            <person name="Andrzejewski T.M."/>
            <person name="Davidsen T.M."/>
            <person name="Wayne K.J."/>
            <person name="Tettelin H."/>
            <person name="Glass J.I."/>
            <person name="Rusch D."/>
            <person name="Podicherti R."/>
            <person name="Tsui H.-C.T."/>
            <person name="Winkler M.E."/>
        </authorList>
    </citation>
    <scope>NUCLEOTIDE SEQUENCE</scope>
</reference>
<name>A0A382MPN3_9ZZZZ</name>
<sequence>MEKFYKDTKECPMCAETVKAKAKICRFCSHEFEFETEEINPPAMDSPELETPATTNEIFYDVWLTSCPSACESKVVEVLMKECFFETMEEALEVIQAIPTTLFVG</sequence>
<gene>
    <name evidence="1" type="ORF">METZ01_LOCUS302145</name>
</gene>
<accession>A0A382MPN3</accession>
<feature type="non-terminal residue" evidence="1">
    <location>
        <position position="105"/>
    </location>
</feature>
<protein>
    <submittedName>
        <fullName evidence="1">Uncharacterized protein</fullName>
    </submittedName>
</protein>